<gene>
    <name evidence="6 7 8 9" type="primary">LOC106159684</name>
</gene>
<dbReference type="PANTHER" id="PTHR24198">
    <property type="entry name" value="ANKYRIN REPEAT AND PROTEIN KINASE DOMAIN-CONTAINING PROTEIN"/>
    <property type="match status" value="1"/>
</dbReference>
<dbReference type="Pfam" id="PF12796">
    <property type="entry name" value="Ank_2"/>
    <property type="match status" value="1"/>
</dbReference>
<dbReference type="InterPro" id="IPR036770">
    <property type="entry name" value="Ankyrin_rpt-contain_sf"/>
</dbReference>
<evidence type="ECO:0000313" key="8">
    <source>
        <dbReference type="RefSeq" id="XP_013391516.1"/>
    </source>
</evidence>
<evidence type="ECO:0000256" key="4">
    <source>
        <dbReference type="SAM" id="MobiDB-lite"/>
    </source>
</evidence>
<feature type="repeat" description="ANK" evidence="3">
    <location>
        <begin position="215"/>
        <end position="247"/>
    </location>
</feature>
<dbReference type="AlphaFoldDB" id="A0A1S3HZS4"/>
<dbReference type="KEGG" id="lak:106159684"/>
<dbReference type="Proteomes" id="UP000085678">
    <property type="component" value="Unplaced"/>
</dbReference>
<dbReference type="OMA" id="EVTKYLC"/>
<dbReference type="RefSeq" id="XP_013391516.1">
    <property type="nucleotide sequence ID" value="XM_013536062.1"/>
</dbReference>
<dbReference type="RefSeq" id="XP_013391517.1">
    <property type="nucleotide sequence ID" value="XM_013536063.1"/>
</dbReference>
<dbReference type="SMART" id="SM00248">
    <property type="entry name" value="ANK"/>
    <property type="match status" value="8"/>
</dbReference>
<feature type="repeat" description="ANK" evidence="3">
    <location>
        <begin position="365"/>
        <end position="397"/>
    </location>
</feature>
<evidence type="ECO:0000313" key="6">
    <source>
        <dbReference type="RefSeq" id="XP_013391514.1"/>
    </source>
</evidence>
<reference evidence="6 7" key="1">
    <citation type="submission" date="2025-04" db="UniProtKB">
        <authorList>
            <consortium name="RefSeq"/>
        </authorList>
    </citation>
    <scope>IDENTIFICATION</scope>
    <source>
        <tissue evidence="6 7">Gonads</tissue>
    </source>
</reference>
<keyword evidence="5" id="KW-1185">Reference proteome</keyword>
<dbReference type="Gene3D" id="1.25.40.20">
    <property type="entry name" value="Ankyrin repeat-containing domain"/>
    <property type="match status" value="3"/>
</dbReference>
<feature type="region of interest" description="Disordered" evidence="4">
    <location>
        <begin position="126"/>
        <end position="160"/>
    </location>
</feature>
<keyword evidence="2 3" id="KW-0040">ANK repeat</keyword>
<dbReference type="SUPFAM" id="SSF48403">
    <property type="entry name" value="Ankyrin repeat"/>
    <property type="match status" value="2"/>
</dbReference>
<protein>
    <submittedName>
        <fullName evidence="6 7">Uncharacterized protein LOC106159684</fullName>
    </submittedName>
</protein>
<evidence type="ECO:0000313" key="7">
    <source>
        <dbReference type="RefSeq" id="XP_013391515.1"/>
    </source>
</evidence>
<accession>A0A1S3HZS4</accession>
<name>A0A1S3HZS4_LINAN</name>
<dbReference type="OrthoDB" id="9995210at2759"/>
<dbReference type="Pfam" id="PF13637">
    <property type="entry name" value="Ank_4"/>
    <property type="match status" value="1"/>
</dbReference>
<proteinExistence type="predicted"/>
<dbReference type="PROSITE" id="PS50297">
    <property type="entry name" value="ANK_REP_REGION"/>
    <property type="match status" value="2"/>
</dbReference>
<sequence>MTCVQLAEQLHQIICEGNYPEVRNLLDHVVDPRALQEVEEQFSDRDPVVCAIDNNKETIACYLVEKGFTILNEYQFPDKTCDHWCYSDHGDIRCPVSAYDARDLAHTRGLLKVRDLIDDIRKCRRKPGDGLQQAPTPLIEREPSPVKKERKSAMSSRLKKSQGVGDIARSHIQNLGPDYKDMNGNSLLHQFVEGDVTVLYALASGGVPVNSQNKNGDTALHLSVRSGQIGATESLLQCGADFSIRNKLGLTPLDESNGKLKELLNRYKPGLVQAILDGNTTAVGRLIDQWCNVNAVVKEGKTVLEYARSLSGKIPTILKCYNDLKSFQPTSELIHAVLADDLASAKTVLKTKKSCIVNKGFKGPQGTTPLACAIKCNNLEMVKLLVEHDAKIAVRVKEREEDECRDTMPLIMKALSPKEHLDVAKYLHACARLEAAEKDKDGNTLLLRAIQDGCSVKCIEWLINDMLGQNLVERTKNGLTPRELAFSLGKHDIVQAIDKIVIRLVGFQFVRTLVACFYGFANFQIKDSETGEALLQVAMEIGSEEDMFAISHCSEIEDMAVQLFHAAARGDVAQVEKLNTAEYVDKNGYTALIRAVVFNQLPVAEKLIIMRPVLKSIPDNCNRYPLHYAYAMPENIGRPFVELFLQRNPEDIEKKKDWLGREAAEYQAMRNTPEVLDMLNKARTLDAYGKPGPPLAPVLINGV</sequence>
<dbReference type="RefSeq" id="XP_013391515.1">
    <property type="nucleotide sequence ID" value="XM_013536061.1"/>
</dbReference>
<evidence type="ECO:0000256" key="1">
    <source>
        <dbReference type="ARBA" id="ARBA00022737"/>
    </source>
</evidence>
<dbReference type="PANTHER" id="PTHR24198:SF165">
    <property type="entry name" value="ANKYRIN REPEAT-CONTAINING PROTEIN-RELATED"/>
    <property type="match status" value="1"/>
</dbReference>
<evidence type="ECO:0000256" key="2">
    <source>
        <dbReference type="ARBA" id="ARBA00023043"/>
    </source>
</evidence>
<dbReference type="GeneID" id="106159684"/>
<evidence type="ECO:0000313" key="5">
    <source>
        <dbReference type="Proteomes" id="UP000085678"/>
    </source>
</evidence>
<evidence type="ECO:0000313" key="9">
    <source>
        <dbReference type="RefSeq" id="XP_013391517.1"/>
    </source>
</evidence>
<evidence type="ECO:0000256" key="3">
    <source>
        <dbReference type="PROSITE-ProRule" id="PRU00023"/>
    </source>
</evidence>
<dbReference type="InterPro" id="IPR002110">
    <property type="entry name" value="Ankyrin_rpt"/>
</dbReference>
<dbReference type="RefSeq" id="XP_013391514.1">
    <property type="nucleotide sequence ID" value="XM_013536060.1"/>
</dbReference>
<dbReference type="PROSITE" id="PS50088">
    <property type="entry name" value="ANK_REPEAT"/>
    <property type="match status" value="2"/>
</dbReference>
<dbReference type="Pfam" id="PF00023">
    <property type="entry name" value="Ank"/>
    <property type="match status" value="1"/>
</dbReference>
<keyword evidence="1" id="KW-0677">Repeat</keyword>
<organism evidence="5 9">
    <name type="scientific">Lingula anatina</name>
    <name type="common">Brachiopod</name>
    <name type="synonym">Lingula unguis</name>
    <dbReference type="NCBI Taxonomy" id="7574"/>
    <lineage>
        <taxon>Eukaryota</taxon>
        <taxon>Metazoa</taxon>
        <taxon>Spiralia</taxon>
        <taxon>Lophotrochozoa</taxon>
        <taxon>Brachiopoda</taxon>
        <taxon>Linguliformea</taxon>
        <taxon>Lingulata</taxon>
        <taxon>Lingulida</taxon>
        <taxon>Linguloidea</taxon>
        <taxon>Lingulidae</taxon>
        <taxon>Lingula</taxon>
    </lineage>
</organism>